<keyword evidence="10" id="KW-1185">Reference proteome</keyword>
<keyword evidence="4" id="KW-0678">Repressor</keyword>
<comment type="similarity">
    <text evidence="2">Belongs to the Fur family.</text>
</comment>
<dbReference type="RefSeq" id="WP_207941038.1">
    <property type="nucleotide sequence ID" value="NZ_CP147251.1"/>
</dbReference>
<reference evidence="9 10" key="1">
    <citation type="submission" date="2024-03" db="EMBL/GenBank/DDBJ databases">
        <title>The Genome Sequence of Enterococcus sp. DIV2402.</title>
        <authorList>
            <consortium name="The Broad Institute Genomics Platform"/>
            <consortium name="The Broad Institute Microbial Omics Core"/>
            <consortium name="The Broad Institute Genomic Center for Infectious Diseases"/>
            <person name="Earl A."/>
            <person name="Manson A."/>
            <person name="Gilmore M."/>
            <person name="Schwartman J."/>
            <person name="Shea T."/>
            <person name="Abouelleil A."/>
            <person name="Cao P."/>
            <person name="Chapman S."/>
            <person name="Cusick C."/>
            <person name="Young S."/>
            <person name="Neafsey D."/>
            <person name="Nusbaum C."/>
            <person name="Birren B."/>
        </authorList>
    </citation>
    <scope>NUCLEOTIDE SEQUENCE [LARGE SCALE GENOMIC DNA]</scope>
    <source>
        <strain evidence="9 10">DIV2402</strain>
    </source>
</reference>
<accession>A0ABZ2SLQ8</accession>
<dbReference type="EMBL" id="CP147251">
    <property type="protein sequence ID" value="WYJ76770.1"/>
    <property type="molecule type" value="Genomic_DNA"/>
</dbReference>
<gene>
    <name evidence="9" type="ORF">DOK78_001406</name>
</gene>
<dbReference type="CDD" id="cd07153">
    <property type="entry name" value="Fur_like"/>
    <property type="match status" value="1"/>
</dbReference>
<dbReference type="Proteomes" id="UP000664701">
    <property type="component" value="Chromosome"/>
</dbReference>
<dbReference type="PANTHER" id="PTHR33202:SF1">
    <property type="entry name" value="FERRIC UPTAKE REGULATION PROTEIN"/>
    <property type="match status" value="1"/>
</dbReference>
<dbReference type="InterPro" id="IPR036388">
    <property type="entry name" value="WH-like_DNA-bd_sf"/>
</dbReference>
<dbReference type="InterPro" id="IPR043135">
    <property type="entry name" value="Fur_C"/>
</dbReference>
<dbReference type="PANTHER" id="PTHR33202">
    <property type="entry name" value="ZINC UPTAKE REGULATION PROTEIN"/>
    <property type="match status" value="1"/>
</dbReference>
<evidence type="ECO:0000256" key="6">
    <source>
        <dbReference type="ARBA" id="ARBA00023015"/>
    </source>
</evidence>
<organism evidence="9 10">
    <name type="scientific">Candidatus Enterococcus lowellii</name>
    <dbReference type="NCBI Taxonomy" id="2230877"/>
    <lineage>
        <taxon>Bacteria</taxon>
        <taxon>Bacillati</taxon>
        <taxon>Bacillota</taxon>
        <taxon>Bacilli</taxon>
        <taxon>Lactobacillales</taxon>
        <taxon>Enterococcaceae</taxon>
        <taxon>Enterococcus</taxon>
    </lineage>
</organism>
<evidence type="ECO:0000256" key="3">
    <source>
        <dbReference type="ARBA" id="ARBA00022490"/>
    </source>
</evidence>
<keyword evidence="8" id="KW-0804">Transcription</keyword>
<sequence>MKNQTSIEQALQTLKDNGLKYTKKREAMIAYLAKANRYVPAKELHEYMSIEYPGLSYDTIYRNLHDFSEIGILEETELNGEMKFRFHCCSHGIEHHHHHFICTICGKTKELSICPMDFFQDQLPGCTIESHRFEIFGRCEECQPV</sequence>
<evidence type="ECO:0000313" key="10">
    <source>
        <dbReference type="Proteomes" id="UP000664701"/>
    </source>
</evidence>
<proteinExistence type="inferred from homology"/>
<dbReference type="Gene3D" id="3.30.1490.190">
    <property type="match status" value="1"/>
</dbReference>
<dbReference type="Gene3D" id="1.10.10.10">
    <property type="entry name" value="Winged helix-like DNA-binding domain superfamily/Winged helix DNA-binding domain"/>
    <property type="match status" value="1"/>
</dbReference>
<keyword evidence="3" id="KW-0963">Cytoplasm</keyword>
<name>A0ABZ2SLQ8_9ENTE</name>
<evidence type="ECO:0000256" key="1">
    <source>
        <dbReference type="ARBA" id="ARBA00004496"/>
    </source>
</evidence>
<keyword evidence="6" id="KW-0805">Transcription regulation</keyword>
<dbReference type="InterPro" id="IPR036390">
    <property type="entry name" value="WH_DNA-bd_sf"/>
</dbReference>
<dbReference type="SUPFAM" id="SSF46785">
    <property type="entry name" value="Winged helix' DNA-binding domain"/>
    <property type="match status" value="1"/>
</dbReference>
<dbReference type="Pfam" id="PF01475">
    <property type="entry name" value="FUR"/>
    <property type="match status" value="1"/>
</dbReference>
<evidence type="ECO:0000256" key="2">
    <source>
        <dbReference type="ARBA" id="ARBA00007957"/>
    </source>
</evidence>
<evidence type="ECO:0000256" key="4">
    <source>
        <dbReference type="ARBA" id="ARBA00022491"/>
    </source>
</evidence>
<evidence type="ECO:0000256" key="8">
    <source>
        <dbReference type="ARBA" id="ARBA00023163"/>
    </source>
</evidence>
<evidence type="ECO:0000256" key="5">
    <source>
        <dbReference type="ARBA" id="ARBA00022833"/>
    </source>
</evidence>
<evidence type="ECO:0000256" key="7">
    <source>
        <dbReference type="ARBA" id="ARBA00023125"/>
    </source>
</evidence>
<dbReference type="InterPro" id="IPR002481">
    <property type="entry name" value="FUR"/>
</dbReference>
<evidence type="ECO:0000313" key="9">
    <source>
        <dbReference type="EMBL" id="WYJ76770.1"/>
    </source>
</evidence>
<keyword evidence="7" id="KW-0238">DNA-binding</keyword>
<keyword evidence="5" id="KW-0862">Zinc</keyword>
<protein>
    <submittedName>
        <fullName evidence="9">Fur family transcriptional regulator</fullName>
    </submittedName>
</protein>
<comment type="subcellular location">
    <subcellularLocation>
        <location evidence="1">Cytoplasm</location>
    </subcellularLocation>
</comment>